<reference evidence="4" key="1">
    <citation type="submission" date="2017-01" db="EMBL/GenBank/DDBJ databases">
        <title>Comparative genomics of anhydrobiosis in the tardigrade Hypsibius dujardini.</title>
        <authorList>
            <person name="Yoshida Y."/>
            <person name="Koutsovoulos G."/>
            <person name="Laetsch D."/>
            <person name="Stevens L."/>
            <person name="Kumar S."/>
            <person name="Horikawa D."/>
            <person name="Ishino K."/>
            <person name="Komine S."/>
            <person name="Tomita M."/>
            <person name="Blaxter M."/>
            <person name="Arakawa K."/>
        </authorList>
    </citation>
    <scope>NUCLEOTIDE SEQUENCE [LARGE SCALE GENOMIC DNA]</scope>
    <source>
        <strain evidence="4">Z151</strain>
    </source>
</reference>
<keyword evidence="4" id="KW-1185">Reference proteome</keyword>
<sequence>MAKAAATRGARPVAATTTTAVKPAGTNGTSNNGASTSVPENGAAGKFTAAQLKELQTIYTVGDNVWVMTKGLWSKAKVIKTDQAKHPEDAELAIPTSLVHYPGWSASFDEWVIGDSIMPQTPENEIRAVTENDTVKKSIAAPAKQKKTVAKKEKAAAAVKEEEKPKKQPYPRKPSSPKAAAAPRAATARRVVAEGKAPEPEPTATTTGTNGNRAARKPAVAAAAVAAEAAKPEAVYDFVDEAAAGQNGTKKGRGGAGARNGKAEAAPATEKKTTPEEKAPAVKKAAAPAAKTTTTLTAHSRLKRQAEVPESAAGPSGAVAVEGSPQRVATPFDLGLVGAAEKLRLACANYINIEKLPTEAIGDLVEKVDELTTAAGDLKDAALNFLNTNSKAIVASAPWKAYAERKPEDAAKLLREAEDSSPAKKQRVQ</sequence>
<evidence type="ECO:0000256" key="1">
    <source>
        <dbReference type="SAM" id="MobiDB-lite"/>
    </source>
</evidence>
<feature type="compositionally biased region" description="Low complexity" evidence="1">
    <location>
        <begin position="259"/>
        <end position="268"/>
    </location>
</feature>
<feature type="region of interest" description="Disordered" evidence="1">
    <location>
        <begin position="141"/>
        <end position="227"/>
    </location>
</feature>
<feature type="compositionally biased region" description="Low complexity" evidence="1">
    <location>
        <begin position="176"/>
        <end position="190"/>
    </location>
</feature>
<dbReference type="SUPFAM" id="SSF54160">
    <property type="entry name" value="Chromo domain-like"/>
    <property type="match status" value="1"/>
</dbReference>
<evidence type="ECO:0000313" key="3">
    <source>
        <dbReference type="EMBL" id="OQV17236.1"/>
    </source>
</evidence>
<dbReference type="AlphaFoldDB" id="A0A1W0WPU8"/>
<organism evidence="3 4">
    <name type="scientific">Hypsibius exemplaris</name>
    <name type="common">Freshwater tardigrade</name>
    <dbReference type="NCBI Taxonomy" id="2072580"/>
    <lineage>
        <taxon>Eukaryota</taxon>
        <taxon>Metazoa</taxon>
        <taxon>Ecdysozoa</taxon>
        <taxon>Tardigrada</taxon>
        <taxon>Eutardigrada</taxon>
        <taxon>Parachela</taxon>
        <taxon>Hypsibioidea</taxon>
        <taxon>Hypsibiidae</taxon>
        <taxon>Hypsibius</taxon>
    </lineage>
</organism>
<accession>A0A1W0WPU8</accession>
<dbReference type="Gene3D" id="1.25.40.420">
    <property type="match status" value="1"/>
</dbReference>
<dbReference type="InterPro" id="IPR053820">
    <property type="entry name" value="MSL3_chromo-like"/>
</dbReference>
<feature type="compositionally biased region" description="Polar residues" evidence="1">
    <location>
        <begin position="27"/>
        <end position="39"/>
    </location>
</feature>
<dbReference type="Gene3D" id="2.30.30.140">
    <property type="match status" value="1"/>
</dbReference>
<dbReference type="OrthoDB" id="10233820at2759"/>
<feature type="region of interest" description="Disordered" evidence="1">
    <location>
        <begin position="243"/>
        <end position="325"/>
    </location>
</feature>
<feature type="region of interest" description="Disordered" evidence="1">
    <location>
        <begin position="1"/>
        <end position="40"/>
    </location>
</feature>
<protein>
    <recommendedName>
        <fullName evidence="2">MSL3 chromodomain-like domain-containing protein</fullName>
    </recommendedName>
</protein>
<feature type="domain" description="MSL3 chromodomain-like" evidence="2">
    <location>
        <begin position="75"/>
        <end position="125"/>
    </location>
</feature>
<comment type="caution">
    <text evidence="3">The sequence shown here is derived from an EMBL/GenBank/DDBJ whole genome shotgun (WGS) entry which is preliminary data.</text>
</comment>
<dbReference type="Pfam" id="PF22732">
    <property type="entry name" value="MSL3_chromo-like"/>
    <property type="match status" value="1"/>
</dbReference>
<dbReference type="EMBL" id="MTYJ01000063">
    <property type="protein sequence ID" value="OQV17236.1"/>
    <property type="molecule type" value="Genomic_DNA"/>
</dbReference>
<feature type="compositionally biased region" description="Low complexity" evidence="1">
    <location>
        <begin position="202"/>
        <end position="227"/>
    </location>
</feature>
<feature type="compositionally biased region" description="Basic and acidic residues" evidence="1">
    <location>
        <begin position="150"/>
        <end position="166"/>
    </location>
</feature>
<feature type="compositionally biased region" description="Basic and acidic residues" evidence="1">
    <location>
        <begin position="269"/>
        <end position="280"/>
    </location>
</feature>
<dbReference type="InterPro" id="IPR016197">
    <property type="entry name" value="Chromo-like_dom_sf"/>
</dbReference>
<dbReference type="Proteomes" id="UP000192578">
    <property type="component" value="Unassembled WGS sequence"/>
</dbReference>
<feature type="compositionally biased region" description="Low complexity" evidence="1">
    <location>
        <begin position="282"/>
        <end position="298"/>
    </location>
</feature>
<proteinExistence type="predicted"/>
<name>A0A1W0WPU8_HYPEX</name>
<evidence type="ECO:0000259" key="2">
    <source>
        <dbReference type="Pfam" id="PF22732"/>
    </source>
</evidence>
<evidence type="ECO:0000313" key="4">
    <source>
        <dbReference type="Proteomes" id="UP000192578"/>
    </source>
</evidence>
<feature type="compositionally biased region" description="Low complexity" evidence="1">
    <location>
        <begin position="1"/>
        <end position="26"/>
    </location>
</feature>
<gene>
    <name evidence="3" type="ORF">BV898_08633</name>
</gene>